<keyword evidence="2" id="KW-1185">Reference proteome</keyword>
<dbReference type="Proteomes" id="UP001056120">
    <property type="component" value="Linkage Group LG03"/>
</dbReference>
<protein>
    <submittedName>
        <fullName evidence="1">Uncharacterized protein</fullName>
    </submittedName>
</protein>
<organism evidence="1 2">
    <name type="scientific">Smallanthus sonchifolius</name>
    <dbReference type="NCBI Taxonomy" id="185202"/>
    <lineage>
        <taxon>Eukaryota</taxon>
        <taxon>Viridiplantae</taxon>
        <taxon>Streptophyta</taxon>
        <taxon>Embryophyta</taxon>
        <taxon>Tracheophyta</taxon>
        <taxon>Spermatophyta</taxon>
        <taxon>Magnoliopsida</taxon>
        <taxon>eudicotyledons</taxon>
        <taxon>Gunneridae</taxon>
        <taxon>Pentapetalae</taxon>
        <taxon>asterids</taxon>
        <taxon>campanulids</taxon>
        <taxon>Asterales</taxon>
        <taxon>Asteraceae</taxon>
        <taxon>Asteroideae</taxon>
        <taxon>Heliantheae alliance</taxon>
        <taxon>Millerieae</taxon>
        <taxon>Smallanthus</taxon>
    </lineage>
</organism>
<dbReference type="EMBL" id="CM042020">
    <property type="protein sequence ID" value="KAI3821267.1"/>
    <property type="molecule type" value="Genomic_DNA"/>
</dbReference>
<evidence type="ECO:0000313" key="1">
    <source>
        <dbReference type="EMBL" id="KAI3821267.1"/>
    </source>
</evidence>
<reference evidence="1 2" key="2">
    <citation type="journal article" date="2022" name="Mol. Ecol. Resour.">
        <title>The genomes of chicory, endive, great burdock and yacon provide insights into Asteraceae paleo-polyploidization history and plant inulin production.</title>
        <authorList>
            <person name="Fan W."/>
            <person name="Wang S."/>
            <person name="Wang H."/>
            <person name="Wang A."/>
            <person name="Jiang F."/>
            <person name="Liu H."/>
            <person name="Zhao H."/>
            <person name="Xu D."/>
            <person name="Zhang Y."/>
        </authorList>
    </citation>
    <scope>NUCLEOTIDE SEQUENCE [LARGE SCALE GENOMIC DNA]</scope>
    <source>
        <strain evidence="2">cv. Yunnan</strain>
        <tissue evidence="1">Leaves</tissue>
    </source>
</reference>
<comment type="caution">
    <text evidence="1">The sequence shown here is derived from an EMBL/GenBank/DDBJ whole genome shotgun (WGS) entry which is preliminary data.</text>
</comment>
<evidence type="ECO:0000313" key="2">
    <source>
        <dbReference type="Proteomes" id="UP001056120"/>
    </source>
</evidence>
<name>A0ACB9JMA5_9ASTR</name>
<proteinExistence type="predicted"/>
<gene>
    <name evidence="1" type="ORF">L1987_08831</name>
</gene>
<sequence length="140" mass="15336">MMSSGCVERADEGAVMRVRLTVGSGLWCGVYNCSVSELGVSVSWLGSGVTRIWRAGIREVPMATIQTRWIRRGALIRRMIERRARRAAAVRTVILGRRWILAPVPLTVVPPVAEDEHELSAQEVILALPAPNAPVILGQL</sequence>
<accession>A0ACB9JMA5</accession>
<reference evidence="2" key="1">
    <citation type="journal article" date="2022" name="Mol. Ecol. Resour.">
        <title>The genomes of chicory, endive, great burdock and yacon provide insights into Asteraceae palaeo-polyploidization history and plant inulin production.</title>
        <authorList>
            <person name="Fan W."/>
            <person name="Wang S."/>
            <person name="Wang H."/>
            <person name="Wang A."/>
            <person name="Jiang F."/>
            <person name="Liu H."/>
            <person name="Zhao H."/>
            <person name="Xu D."/>
            <person name="Zhang Y."/>
        </authorList>
    </citation>
    <scope>NUCLEOTIDE SEQUENCE [LARGE SCALE GENOMIC DNA]</scope>
    <source>
        <strain evidence="2">cv. Yunnan</strain>
    </source>
</reference>